<feature type="region of interest" description="Disordered" evidence="1">
    <location>
        <begin position="351"/>
        <end position="461"/>
    </location>
</feature>
<dbReference type="GO" id="GO:0005634">
    <property type="term" value="C:nucleus"/>
    <property type="evidence" value="ECO:0007669"/>
    <property type="project" value="TreeGrafter"/>
</dbReference>
<gene>
    <name evidence="4" type="primary">LOC108672722</name>
</gene>
<dbReference type="Pfam" id="PF10263">
    <property type="entry name" value="SprT-like"/>
    <property type="match status" value="1"/>
</dbReference>
<evidence type="ECO:0000313" key="3">
    <source>
        <dbReference type="Proteomes" id="UP000694843"/>
    </source>
</evidence>
<feature type="region of interest" description="Disordered" evidence="1">
    <location>
        <begin position="1011"/>
        <end position="1081"/>
    </location>
</feature>
<evidence type="ECO:0000313" key="4">
    <source>
        <dbReference type="RefSeq" id="XP_018015933.1"/>
    </source>
</evidence>
<feature type="compositionally biased region" description="Basic and acidic residues" evidence="1">
    <location>
        <begin position="403"/>
        <end position="422"/>
    </location>
</feature>
<reference evidence="4" key="1">
    <citation type="submission" date="2025-08" db="UniProtKB">
        <authorList>
            <consortium name="RefSeq"/>
        </authorList>
    </citation>
    <scope>IDENTIFICATION</scope>
    <source>
        <tissue evidence="4">Whole organism</tissue>
    </source>
</reference>
<name>A0A8B7NQH2_HYAAZ</name>
<feature type="compositionally biased region" description="Low complexity" evidence="1">
    <location>
        <begin position="695"/>
        <end position="704"/>
    </location>
</feature>
<accession>A0A8B7NQH2</accession>
<dbReference type="CDD" id="cd00084">
    <property type="entry name" value="HMG-box_SF"/>
    <property type="match status" value="1"/>
</dbReference>
<feature type="region of interest" description="Disordered" evidence="1">
    <location>
        <begin position="272"/>
        <end position="293"/>
    </location>
</feature>
<dbReference type="PANTHER" id="PTHR23099:SF0">
    <property type="entry name" value="GERM CELL NUCLEAR ACIDIC PROTEIN"/>
    <property type="match status" value="1"/>
</dbReference>
<dbReference type="InterPro" id="IPR006640">
    <property type="entry name" value="SprT-like_domain"/>
</dbReference>
<feature type="compositionally biased region" description="Polar residues" evidence="1">
    <location>
        <begin position="1059"/>
        <end position="1071"/>
    </location>
</feature>
<feature type="compositionally biased region" description="Basic and acidic residues" evidence="1">
    <location>
        <begin position="432"/>
        <end position="441"/>
    </location>
</feature>
<dbReference type="GO" id="GO:0006974">
    <property type="term" value="P:DNA damage response"/>
    <property type="evidence" value="ECO:0007669"/>
    <property type="project" value="UniProtKB-ARBA"/>
</dbReference>
<dbReference type="RefSeq" id="XP_018015933.1">
    <property type="nucleotide sequence ID" value="XM_018160444.2"/>
</dbReference>
<keyword evidence="3" id="KW-1185">Reference proteome</keyword>
<protein>
    <submittedName>
        <fullName evidence="4">Uncharacterized protein LOC108672722</fullName>
    </submittedName>
</protein>
<sequence length="1352" mass="148373">MSDQSRLSLALEDLPLTPFGMKGLKAKTNITDQPHGQTKSSKLRLPSAMQEIAAGPLLPKRTNGKENEFASKINHANITAAGTIRNKLLESRKPLSSMNLCLKMPALEEENQCNLVSAKKKDDKPLSPGCESTPINARDVSIDTTPAKANHERSVKSNENPTHKIKTLGQHNVYKTADIRNCRKRESVMTDIDEGSFIEFTSEVPDGRIIPHIDSVVNLRNNLYFTCPDFINETEYSTSSKCPTARFGFHAMVAAIKKQDLQPQISEEAVFTTSSMTPRQGTPQRIPNLPTNPVPVSKVTKILPVMFNSTMVDGKGREAIPFSFPDISSLTLIDAQDSLVAKINSGMTSEVPSNVEALPSSSELRVARNVPVHRKDDALTTSADHGSVARKDSGSTTSDENVPDTRESKIAFTRLDDIHQTRGNEISATTDGDVHTTRNDDVPATSDDDVPATSDDADSATSVDVPLALTVSHGHKSVKGDKNEKAVKHSRCIPILTDERHGQAKSFSNMMANKCDALFNSTKPTGALPVQQKPFSNSPSSSSVTKLSGWPRPVVSNIHQGASNNKTKLPHEIFLSKPGPSTPLHVCSKGVHIGSSHRTPLQDAAGKLTSPAVSTARKNLAANALIQPKVPNKIATHGQKVDAVDSIPVSLAPSSSVCNWVLNSPFKDSSFGTSFVMPSGRSGVGTNYVEESDSELNNSSSADDSNSRVELFTEKTKKVVEFNNRSSDEDDEKTSADDPATKPATNVNPSLDSEKLIEESLNMESLKLRLEGSARSNGTAFTLGRIAESGKMAASSKNEIKVPSNVKTPRNVHLNLAHNFFVTERRKKKKTVQTESSERPSNTINDEMDKCETVKNEKREIASKTASASLKKVVVSSTDSSDSDELNEYMKKWRNDRKKVNKAADESLSAFITDDDSDGDVIAYNLPPLSERITTRAPFINRREYATSVSEFLSGNPNDSKTPAGRIEVRRAPAEQIYNLSDSDSSTPPCARNFKTRDVSVIVLSDSDDSDNELNHIEKPNTFRTPKPPHSKTNTFITTPKPPHSKPNTFITPKLPHSMPNNSFKTPTTPSRSKENSKHPKSHVLKKFANAEHGSHTLSFLASLSADSNTTRCHPDALVYMKNFNKNRQELTERLYKLFNSKIFENKLPDSMAITWNTRMTKTAGFCYYKVDRSKASGRNARVELSTKVVDSPARLRDTLVHELCHAAAWLVSGYHGGHGPVWQAWASRATRVFPELPSIARCHNYEIACKYQYQCTKCGYSIGRHSKSLDTERKVCGRCLGRFELLATSARKPTSATTGSQPAALRTPRTPGPFAIFVKENYGSVKKNSQDLKHADVMRILGEKFKEMKTV</sequence>
<feature type="compositionally biased region" description="Acidic residues" evidence="1">
    <location>
        <begin position="446"/>
        <end position="458"/>
    </location>
</feature>
<feature type="region of interest" description="Disordered" evidence="1">
    <location>
        <begin position="686"/>
        <end position="749"/>
    </location>
</feature>
<dbReference type="PANTHER" id="PTHR23099">
    <property type="entry name" value="TRANSCRIPTIONAL REGULATOR"/>
    <property type="match status" value="1"/>
</dbReference>
<evidence type="ECO:0000259" key="2">
    <source>
        <dbReference type="SMART" id="SM00731"/>
    </source>
</evidence>
<feature type="compositionally biased region" description="Polar residues" evidence="1">
    <location>
        <begin position="272"/>
        <end position="291"/>
    </location>
</feature>
<feature type="compositionally biased region" description="Basic and acidic residues" evidence="1">
    <location>
        <begin position="705"/>
        <end position="720"/>
    </location>
</feature>
<evidence type="ECO:0000256" key="1">
    <source>
        <dbReference type="SAM" id="MobiDB-lite"/>
    </source>
</evidence>
<dbReference type="Proteomes" id="UP000694843">
    <property type="component" value="Unplaced"/>
</dbReference>
<dbReference type="SMART" id="SM00731">
    <property type="entry name" value="SprT"/>
    <property type="match status" value="1"/>
</dbReference>
<dbReference type="GeneID" id="108672722"/>
<dbReference type="KEGG" id="hazt:108672722"/>
<proteinExistence type="predicted"/>
<organism evidence="3 4">
    <name type="scientific">Hyalella azteca</name>
    <name type="common">Amphipod</name>
    <dbReference type="NCBI Taxonomy" id="294128"/>
    <lineage>
        <taxon>Eukaryota</taxon>
        <taxon>Metazoa</taxon>
        <taxon>Ecdysozoa</taxon>
        <taxon>Arthropoda</taxon>
        <taxon>Crustacea</taxon>
        <taxon>Multicrustacea</taxon>
        <taxon>Malacostraca</taxon>
        <taxon>Eumalacostraca</taxon>
        <taxon>Peracarida</taxon>
        <taxon>Amphipoda</taxon>
        <taxon>Senticaudata</taxon>
        <taxon>Talitrida</taxon>
        <taxon>Talitroidea</taxon>
        <taxon>Hyalellidae</taxon>
        <taxon>Hyalella</taxon>
    </lineage>
</organism>
<feature type="domain" description="SprT-like" evidence="2">
    <location>
        <begin position="1129"/>
        <end position="1287"/>
    </location>
</feature>
<dbReference type="OrthoDB" id="20772at2759"/>